<dbReference type="EMBL" id="JABFAB010000007">
    <property type="protein sequence ID" value="MBA0653991.1"/>
    <property type="molecule type" value="Genomic_DNA"/>
</dbReference>
<sequence length="299" mass="34561">TVDLSLEDEEEDTLQLRVDSVEKDLTYENCFVGIFLTSSVLFRFYLKANVYRIEKDRLWSFNSYLLILHRLVKGKNPLGVELNWVNFWVLAHDMSHSFMSKIVAKHLGKFIGTFLNYDVITPQVRNKKAMCIRVRLDVRHGKIFCPLQATTPKHEIVFRWDISLHALSQRASMWKSKWLIEDREGRGINFRNSTINANGIKGDGIKACRPKGRHRLELSGHCSNVNYDKEMSLVKGEDTPIHHSEGSKRPHTKLNEVEDGDSNVSKEIMGVDTIFCENGIDLDFENENEYGSRHQSFLM</sequence>
<evidence type="ECO:0000313" key="2">
    <source>
        <dbReference type="EMBL" id="MBA0653991.1"/>
    </source>
</evidence>
<feature type="compositionally biased region" description="Basic and acidic residues" evidence="1">
    <location>
        <begin position="237"/>
        <end position="256"/>
    </location>
</feature>
<evidence type="ECO:0008006" key="4">
    <source>
        <dbReference type="Google" id="ProtNLM"/>
    </source>
</evidence>
<protein>
    <recommendedName>
        <fullName evidence="4">DUF4283 domain-containing protein</fullName>
    </recommendedName>
</protein>
<dbReference type="AlphaFoldDB" id="A0A7J8UU19"/>
<keyword evidence="3" id="KW-1185">Reference proteome</keyword>
<reference evidence="2 3" key="1">
    <citation type="journal article" date="2019" name="Genome Biol. Evol.">
        <title>Insights into the evolution of the New World diploid cottons (Gossypium, subgenus Houzingenia) based on genome sequencing.</title>
        <authorList>
            <person name="Grover C.E."/>
            <person name="Arick M.A. 2nd"/>
            <person name="Thrash A."/>
            <person name="Conover J.L."/>
            <person name="Sanders W.S."/>
            <person name="Peterson D.G."/>
            <person name="Frelichowski J.E."/>
            <person name="Scheffler J.A."/>
            <person name="Scheffler B.E."/>
            <person name="Wendel J.F."/>
        </authorList>
    </citation>
    <scope>NUCLEOTIDE SEQUENCE [LARGE SCALE GENOMIC DNA]</scope>
    <source>
        <strain evidence="2">57</strain>
        <tissue evidence="2">Leaf</tissue>
    </source>
</reference>
<dbReference type="Proteomes" id="UP000593573">
    <property type="component" value="Unassembled WGS sequence"/>
</dbReference>
<gene>
    <name evidence="2" type="ORF">Goklo_021080</name>
</gene>
<proteinExistence type="predicted"/>
<evidence type="ECO:0000256" key="1">
    <source>
        <dbReference type="SAM" id="MobiDB-lite"/>
    </source>
</evidence>
<name>A0A7J8UU19_9ROSI</name>
<organism evidence="2 3">
    <name type="scientific">Gossypium klotzschianum</name>
    <dbReference type="NCBI Taxonomy" id="34286"/>
    <lineage>
        <taxon>Eukaryota</taxon>
        <taxon>Viridiplantae</taxon>
        <taxon>Streptophyta</taxon>
        <taxon>Embryophyta</taxon>
        <taxon>Tracheophyta</taxon>
        <taxon>Spermatophyta</taxon>
        <taxon>Magnoliopsida</taxon>
        <taxon>eudicotyledons</taxon>
        <taxon>Gunneridae</taxon>
        <taxon>Pentapetalae</taxon>
        <taxon>rosids</taxon>
        <taxon>malvids</taxon>
        <taxon>Malvales</taxon>
        <taxon>Malvaceae</taxon>
        <taxon>Malvoideae</taxon>
        <taxon>Gossypium</taxon>
    </lineage>
</organism>
<feature type="region of interest" description="Disordered" evidence="1">
    <location>
        <begin position="237"/>
        <end position="262"/>
    </location>
</feature>
<comment type="caution">
    <text evidence="2">The sequence shown here is derived from an EMBL/GenBank/DDBJ whole genome shotgun (WGS) entry which is preliminary data.</text>
</comment>
<evidence type="ECO:0000313" key="3">
    <source>
        <dbReference type="Proteomes" id="UP000593573"/>
    </source>
</evidence>
<feature type="non-terminal residue" evidence="2">
    <location>
        <position position="1"/>
    </location>
</feature>
<accession>A0A7J8UU19</accession>
<feature type="non-terminal residue" evidence="2">
    <location>
        <position position="299"/>
    </location>
</feature>